<feature type="signal peptide" evidence="1">
    <location>
        <begin position="1"/>
        <end position="21"/>
    </location>
</feature>
<dbReference type="OrthoDB" id="9878637at2"/>
<dbReference type="RefSeq" id="WP_129226310.1">
    <property type="nucleotide sequence ID" value="NZ_QYBB01000010.1"/>
</dbReference>
<gene>
    <name evidence="2" type="ORF">D3273_10610</name>
</gene>
<dbReference type="EMBL" id="QYBB01000010">
    <property type="protein sequence ID" value="RYC31881.1"/>
    <property type="molecule type" value="Genomic_DNA"/>
</dbReference>
<protein>
    <submittedName>
        <fullName evidence="2">Uncharacterized protein</fullName>
    </submittedName>
</protein>
<proteinExistence type="predicted"/>
<accession>A0A4Q2U9P4</accession>
<organism evidence="2 3">
    <name type="scientific">Lichenibacterium minor</name>
    <dbReference type="NCBI Taxonomy" id="2316528"/>
    <lineage>
        <taxon>Bacteria</taxon>
        <taxon>Pseudomonadati</taxon>
        <taxon>Pseudomonadota</taxon>
        <taxon>Alphaproteobacteria</taxon>
        <taxon>Hyphomicrobiales</taxon>
        <taxon>Lichenihabitantaceae</taxon>
        <taxon>Lichenibacterium</taxon>
    </lineage>
</organism>
<keyword evidence="3" id="KW-1185">Reference proteome</keyword>
<name>A0A4Q2U9P4_9HYPH</name>
<reference evidence="2 3" key="1">
    <citation type="submission" date="2018-12" db="EMBL/GenBank/DDBJ databases">
        <authorList>
            <person name="Grouzdev D.S."/>
            <person name="Krutkina M.S."/>
        </authorList>
    </citation>
    <scope>NUCLEOTIDE SEQUENCE [LARGE SCALE GENOMIC DNA]</scope>
    <source>
        <strain evidence="2 3">RmlP026</strain>
    </source>
</reference>
<sequence length="116" mass="12323">MDRRSPARNHLAALLCGAALAGAGPGAARADGHCMARILADVPALEAPEQVKSKGSGTFGPLSAVKVDKRSGKMFYCSATSYCYDSNAFELTTPCRFKLDKSFGSSFNSFFVYSAR</sequence>
<keyword evidence="1" id="KW-0732">Signal</keyword>
<dbReference type="Proteomes" id="UP000290759">
    <property type="component" value="Unassembled WGS sequence"/>
</dbReference>
<dbReference type="AlphaFoldDB" id="A0A4Q2U9P4"/>
<evidence type="ECO:0000313" key="3">
    <source>
        <dbReference type="Proteomes" id="UP000290759"/>
    </source>
</evidence>
<evidence type="ECO:0000256" key="1">
    <source>
        <dbReference type="SAM" id="SignalP"/>
    </source>
</evidence>
<evidence type="ECO:0000313" key="2">
    <source>
        <dbReference type="EMBL" id="RYC31881.1"/>
    </source>
</evidence>
<feature type="chain" id="PRO_5020343220" evidence="1">
    <location>
        <begin position="22"/>
        <end position="116"/>
    </location>
</feature>
<reference evidence="2 3" key="2">
    <citation type="submission" date="2019-02" db="EMBL/GenBank/DDBJ databases">
        <title>'Lichenibacterium ramalinii' gen. nov. sp. nov., 'Lichenibacterium minor' gen. nov. sp. nov.</title>
        <authorList>
            <person name="Pankratov T."/>
        </authorList>
    </citation>
    <scope>NUCLEOTIDE SEQUENCE [LARGE SCALE GENOMIC DNA]</scope>
    <source>
        <strain evidence="2 3">RmlP026</strain>
    </source>
</reference>
<comment type="caution">
    <text evidence="2">The sequence shown here is derived from an EMBL/GenBank/DDBJ whole genome shotgun (WGS) entry which is preliminary data.</text>
</comment>